<protein>
    <recommendedName>
        <fullName evidence="3">Major tail protein</fullName>
    </recommendedName>
</protein>
<dbReference type="PATRIC" id="fig|632772.20.peg.4243"/>
<evidence type="ECO:0008006" key="3">
    <source>
        <dbReference type="Google" id="ProtNLM"/>
    </source>
</evidence>
<dbReference type="Pfam" id="PF25681">
    <property type="entry name" value="Phage_TTP_17"/>
    <property type="match status" value="1"/>
</dbReference>
<dbReference type="AlphaFoldDB" id="C1B9D9"/>
<reference evidence="1 2" key="1">
    <citation type="submission" date="2009-03" db="EMBL/GenBank/DDBJ databases">
        <title>Comparison of the complete genome sequences of Rhodococcus erythropolis PR4 and Rhodococcus opacus B4.</title>
        <authorList>
            <person name="Takarada H."/>
            <person name="Sekine M."/>
            <person name="Hosoyama A."/>
            <person name="Yamada R."/>
            <person name="Fujisawa T."/>
            <person name="Omata S."/>
            <person name="Shimizu A."/>
            <person name="Tsukatani N."/>
            <person name="Tanikawa S."/>
            <person name="Fujita N."/>
            <person name="Harayama S."/>
        </authorList>
    </citation>
    <scope>NUCLEOTIDE SEQUENCE [LARGE SCALE GENOMIC DNA]</scope>
    <source>
        <strain evidence="1 2">B4</strain>
    </source>
</reference>
<evidence type="ECO:0000313" key="1">
    <source>
        <dbReference type="EMBL" id="BAH52292.1"/>
    </source>
</evidence>
<dbReference type="Proteomes" id="UP000002212">
    <property type="component" value="Chromosome"/>
</dbReference>
<dbReference type="HOGENOM" id="CLU_076879_0_0_11"/>
<organism evidence="1 2">
    <name type="scientific">Rhodococcus opacus (strain B4)</name>
    <dbReference type="NCBI Taxonomy" id="632772"/>
    <lineage>
        <taxon>Bacteria</taxon>
        <taxon>Bacillati</taxon>
        <taxon>Actinomycetota</taxon>
        <taxon>Actinomycetes</taxon>
        <taxon>Mycobacteriales</taxon>
        <taxon>Nocardiaceae</taxon>
        <taxon>Rhodococcus</taxon>
    </lineage>
</organism>
<dbReference type="InterPro" id="IPR058154">
    <property type="entry name" value="Bxb1_TTP-like"/>
</dbReference>
<sequence>MNMSSILSLKDKNDDLVVIPGDLAIVACPWGTAEIPDSLTTGADGALNALPVGWQSVGEIEKKSGAEISPDSKTADIEGYGSLVPRRTVKTAESVMLDFTAQEVRKINFGMFWGMDLSEIQANETTGEWRAIKRATTTVQFWSIMLFGIDGPEDNEVIPFWIFPKMSVVKSGKISLQMDGALSTPISLSAYEDNEFGGYVAFGMAGKGNQALNQHNGFGETVGTVVKHLAITGGPTGGTFTITVDSKVTSALPWNATRFQIKSALEGLTTVGENGVNVTGNATDGFDFDFFVPVTTVTATASLTGGTSPGVTIS</sequence>
<accession>C1B9D9</accession>
<evidence type="ECO:0000313" key="2">
    <source>
        <dbReference type="Proteomes" id="UP000002212"/>
    </source>
</evidence>
<name>C1B9D9_RHOOB</name>
<dbReference type="EMBL" id="AP011115">
    <property type="protein sequence ID" value="BAH52292.1"/>
    <property type="molecule type" value="Genomic_DNA"/>
</dbReference>
<gene>
    <name evidence="1" type="ordered locus">ROP_40450</name>
</gene>
<proteinExistence type="predicted"/>
<dbReference type="KEGG" id="rop:ROP_40450"/>
<dbReference type="STRING" id="632772.ROP_40450"/>